<dbReference type="Gene3D" id="3.30.160.60">
    <property type="entry name" value="Classic Zinc Finger"/>
    <property type="match status" value="1"/>
</dbReference>
<dbReference type="Proteomes" id="UP001497444">
    <property type="component" value="Chromosome 8"/>
</dbReference>
<feature type="compositionally biased region" description="Basic and acidic residues" evidence="2">
    <location>
        <begin position="452"/>
        <end position="461"/>
    </location>
</feature>
<keyword evidence="1" id="KW-0862">Zinc</keyword>
<name>A0ABP0XEV2_9BRYO</name>
<feature type="region of interest" description="Disordered" evidence="2">
    <location>
        <begin position="428"/>
        <end position="461"/>
    </location>
</feature>
<gene>
    <name evidence="4" type="ORF">CSSPJE1EN1_LOCUS22528</name>
</gene>
<dbReference type="InterPro" id="IPR036236">
    <property type="entry name" value="Znf_C2H2_sf"/>
</dbReference>
<protein>
    <recommendedName>
        <fullName evidence="3">C2H2-type domain-containing protein</fullName>
    </recommendedName>
</protein>
<dbReference type="PANTHER" id="PTHR47068:SF1">
    <property type="entry name" value="OS02G0659100 PROTEIN"/>
    <property type="match status" value="1"/>
</dbReference>
<feature type="region of interest" description="Disordered" evidence="2">
    <location>
        <begin position="265"/>
        <end position="334"/>
    </location>
</feature>
<keyword evidence="1" id="KW-0863">Zinc-finger</keyword>
<feature type="domain" description="C2H2-type" evidence="3">
    <location>
        <begin position="509"/>
        <end position="531"/>
    </location>
</feature>
<dbReference type="PROSITE" id="PS50157">
    <property type="entry name" value="ZINC_FINGER_C2H2_2"/>
    <property type="match status" value="2"/>
</dbReference>
<dbReference type="PANTHER" id="PTHR47068">
    <property type="entry name" value="OS02G0659100 PROTEIN"/>
    <property type="match status" value="1"/>
</dbReference>
<feature type="region of interest" description="Disordered" evidence="2">
    <location>
        <begin position="716"/>
        <end position="736"/>
    </location>
</feature>
<feature type="region of interest" description="Disordered" evidence="2">
    <location>
        <begin position="106"/>
        <end position="153"/>
    </location>
</feature>
<organism evidence="4 5">
    <name type="scientific">Sphagnum jensenii</name>
    <dbReference type="NCBI Taxonomy" id="128206"/>
    <lineage>
        <taxon>Eukaryota</taxon>
        <taxon>Viridiplantae</taxon>
        <taxon>Streptophyta</taxon>
        <taxon>Embryophyta</taxon>
        <taxon>Bryophyta</taxon>
        <taxon>Sphagnophytina</taxon>
        <taxon>Sphagnopsida</taxon>
        <taxon>Sphagnales</taxon>
        <taxon>Sphagnaceae</taxon>
        <taxon>Sphagnum</taxon>
    </lineage>
</organism>
<feature type="region of interest" description="Disordered" evidence="2">
    <location>
        <begin position="377"/>
        <end position="396"/>
    </location>
</feature>
<evidence type="ECO:0000313" key="4">
    <source>
        <dbReference type="EMBL" id="CAK9277050.1"/>
    </source>
</evidence>
<dbReference type="SUPFAM" id="SSF57667">
    <property type="entry name" value="beta-beta-alpha zinc fingers"/>
    <property type="match status" value="1"/>
</dbReference>
<sequence>MLRRMHQQASGGCQQEKKNQQEQFSSSRRHSGSSLMELQKNLCVDDDSGDISNPSDSFKDETSLSSPCCSSLRAGTDSCVQSAATWQLNFQVKKHNKAPLPPSVVAATGEGEGCEEDAEEEEDVHDQDEHEEEEDDDAGSIKGQFSSGLEENNKEHGKTHAYYICSIRDEEFEAGAEVWSLYRNAHPSQTYTLRRNPKRSRRVIDQNDTIKEGSKAAAAPGWPPKKTMMRTTISENNAKTCTECGKRFGSLKALFGHMRCHPERKWRGIQPPENSTCQHSSGTSNERSHHVLPSRRRKKPPPNGIVASESDPGSGMESRQGFKASEDDESDNTEQSIEAAYVNGDILQQSIKNWQKGKRTKRLRQSTVQSLLQTDSYATESSQAVTTTTTTPTETQHQREMVDALMLLKAVESGQKRNALKDPQELQGTDHEEHGFVHQQSSRNVEDEEQRQEDNVSKNEKCHQRVLKKRRIVRENVDNTYLCEDNKEDANYEFKICVQGVTPAGMKKYQCATCKKEFKSHQALGGHRSSHKRVLKGCYVQKNLVSEEAGAQDLQSLEEEEITEDDEAMNMDTELLLHEEVQDVPHEEAQDVLQNLEPEDHKCSHYMAVVKDDNNDMLHIPRKTKAHTCAICHCVLRPGQVLGSHKHCQRVGASTGSTSAPILEPTGGTKTDNWQHMSVALAAATLAEDHQVGHPNGRVLEQALDLNIPAPGCVESEEPAGPCTPPSSSSLDNGCTPPLKLPFSSTAKKYASSGEELSARQRYVWISDRGYEFKHGWQQQTRRGYSKLRLQD</sequence>
<feature type="compositionally biased region" description="Basic residues" evidence="2">
    <location>
        <begin position="290"/>
        <end position="300"/>
    </location>
</feature>
<evidence type="ECO:0000256" key="2">
    <source>
        <dbReference type="SAM" id="MobiDB-lite"/>
    </source>
</evidence>
<dbReference type="SMART" id="SM00355">
    <property type="entry name" value="ZnF_C2H2"/>
    <property type="match status" value="2"/>
</dbReference>
<dbReference type="InterPro" id="IPR013087">
    <property type="entry name" value="Znf_C2H2_type"/>
</dbReference>
<dbReference type="PROSITE" id="PS00028">
    <property type="entry name" value="ZINC_FINGER_C2H2_1"/>
    <property type="match status" value="2"/>
</dbReference>
<feature type="compositionally biased region" description="Acidic residues" evidence="2">
    <location>
        <begin position="112"/>
        <end position="138"/>
    </location>
</feature>
<keyword evidence="5" id="KW-1185">Reference proteome</keyword>
<dbReference type="Pfam" id="PF13912">
    <property type="entry name" value="zf-C2H2_6"/>
    <property type="match status" value="2"/>
</dbReference>
<proteinExistence type="predicted"/>
<evidence type="ECO:0000256" key="1">
    <source>
        <dbReference type="PROSITE-ProRule" id="PRU00042"/>
    </source>
</evidence>
<accession>A0ABP0XEV2</accession>
<evidence type="ECO:0000313" key="5">
    <source>
        <dbReference type="Proteomes" id="UP001497444"/>
    </source>
</evidence>
<feature type="compositionally biased region" description="Low complexity" evidence="2">
    <location>
        <begin position="386"/>
        <end position="395"/>
    </location>
</feature>
<reference evidence="4" key="1">
    <citation type="submission" date="2024-02" db="EMBL/GenBank/DDBJ databases">
        <authorList>
            <consortium name="ELIXIR-Norway"/>
            <consortium name="Elixir Norway"/>
        </authorList>
    </citation>
    <scope>NUCLEOTIDE SEQUENCE</scope>
</reference>
<feature type="domain" description="C2H2-type" evidence="3">
    <location>
        <begin position="239"/>
        <end position="266"/>
    </location>
</feature>
<dbReference type="EMBL" id="OZ020103">
    <property type="protein sequence ID" value="CAK9277050.1"/>
    <property type="molecule type" value="Genomic_DNA"/>
</dbReference>
<feature type="compositionally biased region" description="Polar residues" evidence="2">
    <location>
        <begin position="272"/>
        <end position="285"/>
    </location>
</feature>
<keyword evidence="1" id="KW-0479">Metal-binding</keyword>
<evidence type="ECO:0000259" key="3">
    <source>
        <dbReference type="PROSITE" id="PS50157"/>
    </source>
</evidence>
<feature type="region of interest" description="Disordered" evidence="2">
    <location>
        <begin position="1"/>
        <end position="64"/>
    </location>
</feature>